<comment type="caution">
    <text evidence="3">The sequence shown here is derived from an EMBL/GenBank/DDBJ whole genome shotgun (WGS) entry which is preliminary data.</text>
</comment>
<dbReference type="InterPro" id="IPR056734">
    <property type="entry name" value="NANM"/>
</dbReference>
<sequence length="357" mass="38901">MCAPWKTGLALLLPILIKTRTMTHAEPINWSALSPLPDQLGFAGMYAGVSNGAVVAMGGANFPDKYPWEGGQKKWYDSIYVLPPDGNWIHLDEKLADASGYGVSVSYQNKLIAVGGCSEKELLSSVGCYEWSNGRLKKDPLPSLPHPLAYMTGAVLGNALLILGGARNLAGAPTKTALLLDLQAAEKGWQPLKPWPGPERTLPVCGVWNDQLFLMGGTTSCVTSAGQKYQHTLLDNYSLTLTKTRRGWSASWKTLVPIPRGVSAAGTLPLVSNSRFVIWGGVDAVTAQFRTPQNHPGLTRSVLFYYPDSDSWEYWGEQHTYPSRVTLPVIPYQNGWLYVSGEVKPGIRTPSIIKLNS</sequence>
<keyword evidence="2" id="KW-0677">Repeat</keyword>
<keyword evidence="4" id="KW-1185">Reference proteome</keyword>
<evidence type="ECO:0000313" key="4">
    <source>
        <dbReference type="Proteomes" id="UP001596106"/>
    </source>
</evidence>
<protein>
    <recommendedName>
        <fullName evidence="5">Galactose oxidase</fullName>
    </recommendedName>
</protein>
<evidence type="ECO:0000313" key="3">
    <source>
        <dbReference type="EMBL" id="MFC5411489.1"/>
    </source>
</evidence>
<accession>A0ABW0IDX9</accession>
<dbReference type="EMBL" id="JBHSMA010000006">
    <property type="protein sequence ID" value="MFC5411489.1"/>
    <property type="molecule type" value="Genomic_DNA"/>
</dbReference>
<dbReference type="InterPro" id="IPR015915">
    <property type="entry name" value="Kelch-typ_b-propeller"/>
</dbReference>
<dbReference type="Gene3D" id="2.120.10.80">
    <property type="entry name" value="Kelch-type beta propeller"/>
    <property type="match status" value="1"/>
</dbReference>
<name>A0ABW0IDX9_9BACT</name>
<evidence type="ECO:0008006" key="5">
    <source>
        <dbReference type="Google" id="ProtNLM"/>
    </source>
</evidence>
<dbReference type="Pfam" id="PF24996">
    <property type="entry name" value="NANM"/>
    <property type="match status" value="1"/>
</dbReference>
<keyword evidence="1" id="KW-0880">Kelch repeat</keyword>
<dbReference type="PANTHER" id="PTHR45632:SF3">
    <property type="entry name" value="KELCH-LIKE PROTEIN 32"/>
    <property type="match status" value="1"/>
</dbReference>
<dbReference type="PANTHER" id="PTHR45632">
    <property type="entry name" value="LD33804P"/>
    <property type="match status" value="1"/>
</dbReference>
<organism evidence="3 4">
    <name type="scientific">Larkinella bovis</name>
    <dbReference type="NCBI Taxonomy" id="683041"/>
    <lineage>
        <taxon>Bacteria</taxon>
        <taxon>Pseudomonadati</taxon>
        <taxon>Bacteroidota</taxon>
        <taxon>Cytophagia</taxon>
        <taxon>Cytophagales</taxon>
        <taxon>Spirosomataceae</taxon>
        <taxon>Larkinella</taxon>
    </lineage>
</organism>
<evidence type="ECO:0000256" key="2">
    <source>
        <dbReference type="ARBA" id="ARBA00022737"/>
    </source>
</evidence>
<dbReference type="SUPFAM" id="SSF117281">
    <property type="entry name" value="Kelch motif"/>
    <property type="match status" value="2"/>
</dbReference>
<proteinExistence type="predicted"/>
<reference evidence="4" key="1">
    <citation type="journal article" date="2019" name="Int. J. Syst. Evol. Microbiol.">
        <title>The Global Catalogue of Microorganisms (GCM) 10K type strain sequencing project: providing services to taxonomists for standard genome sequencing and annotation.</title>
        <authorList>
            <consortium name="The Broad Institute Genomics Platform"/>
            <consortium name="The Broad Institute Genome Sequencing Center for Infectious Disease"/>
            <person name="Wu L."/>
            <person name="Ma J."/>
        </authorList>
    </citation>
    <scope>NUCLEOTIDE SEQUENCE [LARGE SCALE GENOMIC DNA]</scope>
    <source>
        <strain evidence="4">CCUG 55250</strain>
    </source>
</reference>
<dbReference type="Proteomes" id="UP001596106">
    <property type="component" value="Unassembled WGS sequence"/>
</dbReference>
<gene>
    <name evidence="3" type="ORF">ACFPMF_19355</name>
</gene>
<dbReference type="RefSeq" id="WP_379848382.1">
    <property type="nucleotide sequence ID" value="NZ_JBHSMA010000006.1"/>
</dbReference>
<evidence type="ECO:0000256" key="1">
    <source>
        <dbReference type="ARBA" id="ARBA00022441"/>
    </source>
</evidence>